<name>A0A074YAY6_AURSE</name>
<keyword evidence="2" id="KW-1185">Reference proteome</keyword>
<evidence type="ECO:0000313" key="1">
    <source>
        <dbReference type="EMBL" id="KEQ91327.1"/>
    </source>
</evidence>
<sequence length="171" mass="20057">MLRPESHDENFRELPAMVTKILSNGTHLDIREQYFVSKDSRIPNPVFGEHNYGALHGYIRNKSFHKVTMCDAYAHYDFLSEDLNLKPEYLESLELTKISYSEHFDERGWLCTSLAFLRHLKTFVRLDTLILEKIPGDGSRDIQKKRVEWSGQEEIQGHLDDLIAMGNYEYM</sequence>
<reference evidence="1 2" key="1">
    <citation type="journal article" date="2014" name="BMC Genomics">
        <title>Genome sequencing of four Aureobasidium pullulans varieties: biotechnological potential, stress tolerance, and description of new species.</title>
        <authorList>
            <person name="Gostin Ar C."/>
            <person name="Ohm R.A."/>
            <person name="Kogej T."/>
            <person name="Sonjak S."/>
            <person name="Turk M."/>
            <person name="Zajc J."/>
            <person name="Zalar P."/>
            <person name="Grube M."/>
            <person name="Sun H."/>
            <person name="Han J."/>
            <person name="Sharma A."/>
            <person name="Chiniquy J."/>
            <person name="Ngan C.Y."/>
            <person name="Lipzen A."/>
            <person name="Barry K."/>
            <person name="Grigoriev I.V."/>
            <person name="Gunde-Cimerman N."/>
        </authorList>
    </citation>
    <scope>NUCLEOTIDE SEQUENCE [LARGE SCALE GENOMIC DNA]</scope>
    <source>
        <strain evidence="1 2">EXF-2481</strain>
    </source>
</reference>
<evidence type="ECO:0000313" key="2">
    <source>
        <dbReference type="Proteomes" id="UP000030641"/>
    </source>
</evidence>
<dbReference type="InParanoid" id="A0A074YAY6"/>
<dbReference type="GeneID" id="25371883"/>
<dbReference type="AlphaFoldDB" id="A0A074YAY6"/>
<dbReference type="OrthoDB" id="3923556at2759"/>
<dbReference type="HOGENOM" id="CLU_1562582_0_0_1"/>
<dbReference type="EMBL" id="KL584779">
    <property type="protein sequence ID" value="KEQ91327.1"/>
    <property type="molecule type" value="Genomic_DNA"/>
</dbReference>
<proteinExistence type="predicted"/>
<organism evidence="1 2">
    <name type="scientific">Aureobasidium subglaciale (strain EXF-2481)</name>
    <name type="common">Aureobasidium pullulans var. subglaciale</name>
    <dbReference type="NCBI Taxonomy" id="1043005"/>
    <lineage>
        <taxon>Eukaryota</taxon>
        <taxon>Fungi</taxon>
        <taxon>Dikarya</taxon>
        <taxon>Ascomycota</taxon>
        <taxon>Pezizomycotina</taxon>
        <taxon>Dothideomycetes</taxon>
        <taxon>Dothideomycetidae</taxon>
        <taxon>Dothideales</taxon>
        <taxon>Saccotheciaceae</taxon>
        <taxon>Aureobasidium</taxon>
    </lineage>
</organism>
<dbReference type="RefSeq" id="XP_013339802.1">
    <property type="nucleotide sequence ID" value="XM_013484348.1"/>
</dbReference>
<protein>
    <submittedName>
        <fullName evidence="1">Uncharacterized protein</fullName>
    </submittedName>
</protein>
<dbReference type="Proteomes" id="UP000030641">
    <property type="component" value="Unassembled WGS sequence"/>
</dbReference>
<accession>A0A074YAY6</accession>
<gene>
    <name evidence="1" type="ORF">AUEXF2481DRAFT_8580</name>
</gene>